<keyword evidence="4" id="KW-1185">Reference proteome</keyword>
<dbReference type="Proteomes" id="UP000288951">
    <property type="component" value="Unassembled WGS sequence"/>
</dbReference>
<protein>
    <recommendedName>
        <fullName evidence="5">Bacterial toxin 23 domain-containing protein</fullName>
    </recommendedName>
</protein>
<comment type="caution">
    <text evidence="3">The sequence shown here is derived from an EMBL/GenBank/DDBJ whole genome shotgun (WGS) entry which is preliminary data.</text>
</comment>
<dbReference type="RefSeq" id="WP_127823145.1">
    <property type="nucleotide sequence ID" value="NZ_RQSM01000003.1"/>
</dbReference>
<evidence type="ECO:0008006" key="5">
    <source>
        <dbReference type="Google" id="ProtNLM"/>
    </source>
</evidence>
<evidence type="ECO:0000256" key="1">
    <source>
        <dbReference type="SAM" id="Coils"/>
    </source>
</evidence>
<accession>A0A437U9W5</accession>
<dbReference type="EMBL" id="RQSM01000003">
    <property type="protein sequence ID" value="RVU90338.1"/>
    <property type="molecule type" value="Genomic_DNA"/>
</dbReference>
<gene>
    <name evidence="3" type="ORF">EH230_05175</name>
</gene>
<reference evidence="3" key="1">
    <citation type="submission" date="2018-12" db="EMBL/GenBank/DDBJ databases">
        <title>Draft genome sequence of Flaovobacterium columnare ARS1 isolated from channel catfish in Alabama.</title>
        <authorList>
            <person name="Cai W."/>
            <person name="Arias C."/>
        </authorList>
    </citation>
    <scope>NUCLEOTIDE SEQUENCE [LARGE SCALE GENOMIC DNA]</scope>
    <source>
        <strain evidence="3">ARS1</strain>
    </source>
</reference>
<evidence type="ECO:0000313" key="4">
    <source>
        <dbReference type="Proteomes" id="UP000288951"/>
    </source>
</evidence>
<dbReference type="AlphaFoldDB" id="A0A437U9W5"/>
<evidence type="ECO:0000256" key="2">
    <source>
        <dbReference type="SAM" id="MobiDB-lite"/>
    </source>
</evidence>
<name>A0A437U9W5_9FLAO</name>
<proteinExistence type="predicted"/>
<feature type="coiled-coil region" evidence="1">
    <location>
        <begin position="528"/>
        <end position="555"/>
    </location>
</feature>
<dbReference type="OrthoDB" id="6717961at2"/>
<keyword evidence="1" id="KW-0175">Coiled coil</keyword>
<feature type="region of interest" description="Disordered" evidence="2">
    <location>
        <begin position="214"/>
        <end position="250"/>
    </location>
</feature>
<sequence>MSKITYVGGDYLEWTGGDYKMYAKGDITYNSNKVISITSDVGISFGEPKSPPKREIVESEWKLESTYIHDHIKSVATEMVAKFNGDNTGIVYKLYKDIADGKVVNPPIVVTKSLHSGLASYDEDEKKILIWETSLLMIEKFNDRKIKLIASLAEAYGKYINHTLEDLKNSGDNYETYDYDLFRFDAPSDTNVTIAKLESPSYSGNLDIFFPKQEQEEPQHFRQNRYSKGGPNPTDYDDYENSTTNSGPGDPHFNMGLKFSFSLGGGFTTSLYAGISKNISSGDFHLMPSFNAALTYYGNGAPGTSPMSKHLVTLSGTPAVTLGYKTGNALNMNLFNNFTGSGVNNPFEYAFTLGSTGVLSTGKVTSNFKKMGEREKDEHNSQDNPHRHQIIGGASIKVGNFMISSYNDIYKPPLFLGMNSDQYWSAGVNMQAKLTDKISMAYAFDLYYGKSNNKLPYNLDKNINGQNYDYQRLFDVLLNRGQETFSFTDANGGLNQSTKFGYGTFWPSNNMHNAIPFPEKPIEPKKPIESEYTSKEKLKEAKAKYEKELIKYENDMFNFNMSTSQLENSPTKHRPLIEDKTTAQYYKARTFHHLFVVYKEDNKIDYERLFKYLQADIPQKETQEFYKLGKNNKKSNGQ</sequence>
<evidence type="ECO:0000313" key="3">
    <source>
        <dbReference type="EMBL" id="RVU90338.1"/>
    </source>
</evidence>
<organism evidence="3 4">
    <name type="scientific">Flavobacterium columnare</name>
    <dbReference type="NCBI Taxonomy" id="996"/>
    <lineage>
        <taxon>Bacteria</taxon>
        <taxon>Pseudomonadati</taxon>
        <taxon>Bacteroidota</taxon>
        <taxon>Flavobacteriia</taxon>
        <taxon>Flavobacteriales</taxon>
        <taxon>Flavobacteriaceae</taxon>
        <taxon>Flavobacterium</taxon>
    </lineage>
</organism>